<dbReference type="EMBL" id="PNXT01000001">
    <property type="protein sequence ID" value="PTX90588.1"/>
    <property type="molecule type" value="Genomic_DNA"/>
</dbReference>
<dbReference type="Pfam" id="PF13692">
    <property type="entry name" value="Glyco_trans_1_4"/>
    <property type="match status" value="1"/>
</dbReference>
<accession>A0A3S0G162</accession>
<gene>
    <name evidence="1" type="ORF">C1O12_12335</name>
</gene>
<dbReference type="Gene3D" id="3.40.50.2000">
    <property type="entry name" value="Glycogen Phosphorylase B"/>
    <property type="match status" value="2"/>
</dbReference>
<organism evidence="1 2">
    <name type="scientific">Enterobacter hormaechei</name>
    <dbReference type="NCBI Taxonomy" id="158836"/>
    <lineage>
        <taxon>Bacteria</taxon>
        <taxon>Pseudomonadati</taxon>
        <taxon>Pseudomonadota</taxon>
        <taxon>Gammaproteobacteria</taxon>
        <taxon>Enterobacterales</taxon>
        <taxon>Enterobacteriaceae</taxon>
        <taxon>Enterobacter</taxon>
        <taxon>Enterobacter cloacae complex</taxon>
    </lineage>
</organism>
<proteinExistence type="predicted"/>
<reference evidence="1 2" key="1">
    <citation type="submission" date="2018-01" db="EMBL/GenBank/DDBJ databases">
        <title>Geographic spread and resistance mechanisms of dominant carbapenem-resistant Enterobacter cloacae complex clones ST171 and ST78.</title>
        <authorList>
            <person name="Gomez-Simmonds A."/>
            <person name="Annavajhala M.K."/>
            <person name="Wang Z."/>
            <person name="Macesic N."/>
            <person name="Hu Y."/>
            <person name="Giddins M.J."/>
            <person name="O'Malley A."/>
            <person name="Toussaint N.C."/>
            <person name="Whittier S."/>
            <person name="Torres V.J."/>
            <person name="Uhlemann A.-C."/>
        </authorList>
    </citation>
    <scope>NUCLEOTIDE SEQUENCE [LARGE SCALE GENOMIC DNA]</scope>
    <source>
        <strain evidence="1 2">78</strain>
    </source>
</reference>
<protein>
    <submittedName>
        <fullName evidence="1">Uncharacterized protein</fullName>
    </submittedName>
</protein>
<dbReference type="Proteomes" id="UP000244004">
    <property type="component" value="Unassembled WGS sequence"/>
</dbReference>
<dbReference type="SUPFAM" id="SSF53756">
    <property type="entry name" value="UDP-Glycosyltransferase/glycogen phosphorylase"/>
    <property type="match status" value="1"/>
</dbReference>
<evidence type="ECO:0000313" key="1">
    <source>
        <dbReference type="EMBL" id="PTX90588.1"/>
    </source>
</evidence>
<dbReference type="CDD" id="cd03801">
    <property type="entry name" value="GT4_PimA-like"/>
    <property type="match status" value="1"/>
</dbReference>
<comment type="caution">
    <text evidence="1">The sequence shown here is derived from an EMBL/GenBank/DDBJ whole genome shotgun (WGS) entry which is preliminary data.</text>
</comment>
<dbReference type="PANTHER" id="PTHR12526">
    <property type="entry name" value="GLYCOSYLTRANSFERASE"/>
    <property type="match status" value="1"/>
</dbReference>
<evidence type="ECO:0000313" key="2">
    <source>
        <dbReference type="Proteomes" id="UP000244004"/>
    </source>
</evidence>
<dbReference type="AlphaFoldDB" id="A0A3S0G162"/>
<sequence>MKKILFVTARFPWPIITGDALRAYNQIKELSKENLVDVFSVEKANTTSGNVNNFINSCSSGNLSKIGKIKNIIKNRGQTALQCAVYNDKASWQKLKKLLLSNNYDMIIFQLVRLEFLIFKTISLRKEHSIKSLIYCDFVDALSLNMQNRAATENFLMKKICGFESKKLSAIEREIYEVIDAGFIISERDAKHIGKEGFKIIPNGVNIPGVKKTLKKDDGVINLAFWGNMSYYPNVKAAIFLTDLFNSLPKEKYKLHIIGAQPCKQVLALNKPNEVIVHGYVDDLKNLLANMDIAVFPIFDGSGLQNKVLEAFALGLPVITTNIVLDSMPKLSEYAIVANSKNDFIRSIELFESREEIANKNSLCAIEVLKKHYNWNLINCVTGMK</sequence>
<dbReference type="PANTHER" id="PTHR12526:SF630">
    <property type="entry name" value="GLYCOSYLTRANSFERASE"/>
    <property type="match status" value="1"/>
</dbReference>
<name>A0A3S0G162_9ENTR</name>